<organism evidence="2 3">
    <name type="scientific">Trabulsiella odontotermitis</name>
    <dbReference type="NCBI Taxonomy" id="379893"/>
    <lineage>
        <taxon>Bacteria</taxon>
        <taxon>Pseudomonadati</taxon>
        <taxon>Pseudomonadota</taxon>
        <taxon>Gammaproteobacteria</taxon>
        <taxon>Enterobacterales</taxon>
        <taxon>Enterobacteriaceae</taxon>
        <taxon>Trabulsiella</taxon>
    </lineage>
</organism>
<dbReference type="PANTHER" id="PTHR30203">
    <property type="entry name" value="OUTER MEMBRANE CATION EFFLUX PROTEIN"/>
    <property type="match status" value="1"/>
</dbReference>
<comment type="caution">
    <text evidence="2">The sequence shown here is derived from an EMBL/GenBank/DDBJ whole genome shotgun (WGS) entry which is preliminary data.</text>
</comment>
<dbReference type="EMBL" id="JNGI01000064">
    <property type="protein sequence ID" value="KNC93066.1"/>
    <property type="molecule type" value="Genomic_DNA"/>
</dbReference>
<dbReference type="PANTHER" id="PTHR30203:SF24">
    <property type="entry name" value="BLR4935 PROTEIN"/>
    <property type="match status" value="1"/>
</dbReference>
<dbReference type="RefSeq" id="WP_049857231.1">
    <property type="nucleotide sequence ID" value="NZ_JNGI01000064.1"/>
</dbReference>
<feature type="signal peptide" evidence="1">
    <location>
        <begin position="1"/>
        <end position="23"/>
    </location>
</feature>
<evidence type="ECO:0000313" key="3">
    <source>
        <dbReference type="Proteomes" id="UP000037393"/>
    </source>
</evidence>
<dbReference type="SUPFAM" id="SSF56954">
    <property type="entry name" value="Outer membrane efflux proteins (OEP)"/>
    <property type="match status" value="1"/>
</dbReference>
<reference evidence="2 3" key="1">
    <citation type="journal article" date="2015" name="Appl. Environ. Microbiol.">
        <title>The Enterobacterium Trabulsiella odontotermitis Presents Novel Adaptations Related to Its Association with Fungus-Growing Termites.</title>
        <authorList>
            <person name="Sapountzis P."/>
            <person name="Gruntjes T."/>
            <person name="Otani S."/>
            <person name="Estevez J."/>
            <person name="da Costa R.R."/>
            <person name="Plunkett G.3rd."/>
            <person name="Perna N.T."/>
            <person name="Poulsen M."/>
        </authorList>
    </citation>
    <scope>NUCLEOTIDE SEQUENCE [LARGE SCALE GENOMIC DNA]</scope>
    <source>
        <strain evidence="2 3">12</strain>
    </source>
</reference>
<keyword evidence="1" id="KW-0732">Signal</keyword>
<dbReference type="Proteomes" id="UP000037393">
    <property type="component" value="Unassembled WGS sequence"/>
</dbReference>
<dbReference type="GO" id="GO:0015562">
    <property type="term" value="F:efflux transmembrane transporter activity"/>
    <property type="evidence" value="ECO:0007669"/>
    <property type="project" value="InterPro"/>
</dbReference>
<dbReference type="AlphaFoldDB" id="A0A0L0GWK2"/>
<evidence type="ECO:0000256" key="1">
    <source>
        <dbReference type="SAM" id="SignalP"/>
    </source>
</evidence>
<dbReference type="GO" id="GO:0009279">
    <property type="term" value="C:cell outer membrane"/>
    <property type="evidence" value="ECO:0007669"/>
    <property type="project" value="UniProtKB-SubCell"/>
</dbReference>
<dbReference type="InterPro" id="IPR010131">
    <property type="entry name" value="MdtP/NodT-like"/>
</dbReference>
<keyword evidence="3" id="KW-1185">Reference proteome</keyword>
<evidence type="ECO:0000313" key="2">
    <source>
        <dbReference type="EMBL" id="KNC93066.1"/>
    </source>
</evidence>
<proteinExistence type="predicted"/>
<accession>A0A0L0GWK2</accession>
<feature type="chain" id="PRO_5005539539" evidence="1">
    <location>
        <begin position="24"/>
        <end position="417"/>
    </location>
</feature>
<dbReference type="Gene3D" id="1.20.1600.10">
    <property type="entry name" value="Outer membrane efflux proteins (OEP)"/>
    <property type="match status" value="1"/>
</dbReference>
<protein>
    <submittedName>
        <fullName evidence="2">Heavy metal RND transporter</fullName>
    </submittedName>
</protein>
<sequence length="417" mass="45524">MTHRTLSLWLGGVLFGVMHTAQAVPMTLAQTLTAAQHYSAELSASRNEAQALSSMADSARELPDPKLKFGIENLPVQGSNDRRFTREGMTMSRIGVMQSYISSEKRDRKAETLQAEARGVTAKSEAIRAALQRDTAQAWLDLALSEKALAAARKLVDETVRQQGTQKASVGAGTAAPESVLALQVSLGAMRDKVTLAERDVRLAQARLLQLSGETITGVSGKLPPYQRLPADEKTLVEGVALHPEVIAAAREANTAKARSAQSAIAAIPDVEVEVYYGHRAEGYDDMAGVMFTVDMPLFQSKRQDKDYAADVSRTYQANDQLALTEREHVAQVNSLVAEYQAASALWLRQTDEILPLQQRRLALLTAQYRAGQSDLSTLLSARRDLLDTTLTAIQAEKEVARNWAAIHYLIPQESAQ</sequence>
<dbReference type="PATRIC" id="fig|379893.4.peg.4293"/>
<dbReference type="OrthoDB" id="5607838at2"/>
<gene>
    <name evidence="2" type="ORF">GM31_21160</name>
</gene>
<name>A0A0L0GWK2_9ENTR</name>